<sequence>MEENDFWQSNLSILKKKDSKLYRVLNTFQDESDRIFYLDRTRDGDVVLSLEEEQKKIRLCSARNPRREAELFAKANRNESCEEYVVFGMALGYHVEALAKMTSKKIVVLESDLEVLAICMRYRNLKELLEDTKVTIVYCKNPKDYIPWLDGEKEDIRYCMWEPAIKTTPDRSLREILENYKVIFASMEKQGELLVENFHKNQTLQDECVDVLSDTFCDKTMILLAGGPSLEEHWEKLRELSGREDIVMLCVGKVAQKVLAEKIRPDYLVMTDAKAGTRCRIRGIENSGIPLIYLSTVAAIVANEYESKRYIAYQEGMPEAEETAHKMGYTLYESGGSVATFAIDLGIRMHCKRIIVVGLDMGYPGEQTHAGGVGKKLVDTQNLRLVEGVGGRQVRTGKTLDIYRRWIERRIESETEIEWINASNGARIHGMKEQTLEEIF</sequence>
<reference evidence="3 4" key="1">
    <citation type="submission" date="2020-08" db="EMBL/GenBank/DDBJ databases">
        <title>Genome public.</title>
        <authorList>
            <person name="Liu C."/>
            <person name="Sun Q."/>
        </authorList>
    </citation>
    <scope>NUCLEOTIDE SEQUENCE [LARGE SCALE GENOMIC DNA]</scope>
    <source>
        <strain evidence="3 4">BX3</strain>
    </source>
</reference>
<dbReference type="Pfam" id="PF01973">
    <property type="entry name" value="MptE-like"/>
    <property type="match status" value="1"/>
</dbReference>
<dbReference type="Pfam" id="PF20157">
    <property type="entry name" value="Maf_flag10_N"/>
    <property type="match status" value="1"/>
</dbReference>
<feature type="domain" description="6-hydroxymethylpterin diphosphokinase MptE-like" evidence="1">
    <location>
        <begin position="196"/>
        <end position="364"/>
    </location>
</feature>
<dbReference type="RefSeq" id="WP_249305143.1">
    <property type="nucleotide sequence ID" value="NZ_JACRSW010000031.1"/>
</dbReference>
<protein>
    <submittedName>
        <fullName evidence="3">Motility associated factor glycosyltransferase family protein</fullName>
    </submittedName>
</protein>
<evidence type="ECO:0000259" key="2">
    <source>
        <dbReference type="Pfam" id="PF20157"/>
    </source>
</evidence>
<dbReference type="PANTHER" id="PTHR41786">
    <property type="entry name" value="MOTILITY ACCESSORY FACTOR MAF"/>
    <property type="match status" value="1"/>
</dbReference>
<dbReference type="PANTHER" id="PTHR41786:SF1">
    <property type="entry name" value="6-HYDROXYMETHYLPTERIN DIPHOSPHOKINASE MPTE-LIKE DOMAIN-CONTAINING PROTEIN"/>
    <property type="match status" value="1"/>
</dbReference>
<comment type="caution">
    <text evidence="3">The sequence shown here is derived from an EMBL/GenBank/DDBJ whole genome shotgun (WGS) entry which is preliminary data.</text>
</comment>
<gene>
    <name evidence="3" type="ORF">H8700_08665</name>
</gene>
<keyword evidence="4" id="KW-1185">Reference proteome</keyword>
<evidence type="ECO:0000259" key="1">
    <source>
        <dbReference type="Pfam" id="PF01973"/>
    </source>
</evidence>
<dbReference type="EMBL" id="JACRSW010000031">
    <property type="protein sequence ID" value="MBC8557779.1"/>
    <property type="molecule type" value="Genomic_DNA"/>
</dbReference>
<evidence type="ECO:0000313" key="3">
    <source>
        <dbReference type="EMBL" id="MBC8557779.1"/>
    </source>
</evidence>
<accession>A0ABR7MVG0</accession>
<feature type="domain" description="Glycosyltransferase Maf N-terminal" evidence="2">
    <location>
        <begin position="72"/>
        <end position="132"/>
    </location>
</feature>
<dbReference type="Proteomes" id="UP000637513">
    <property type="component" value="Unassembled WGS sequence"/>
</dbReference>
<proteinExistence type="predicted"/>
<name>A0ABR7MVG0_9FIRM</name>
<dbReference type="InterPro" id="IPR045376">
    <property type="entry name" value="Maf_N"/>
</dbReference>
<organism evidence="3 4">
    <name type="scientific">Jutongia hominis</name>
    <dbReference type="NCBI Taxonomy" id="2763664"/>
    <lineage>
        <taxon>Bacteria</taxon>
        <taxon>Bacillati</taxon>
        <taxon>Bacillota</taxon>
        <taxon>Clostridia</taxon>
        <taxon>Lachnospirales</taxon>
        <taxon>Lachnospiraceae</taxon>
        <taxon>Jutongia</taxon>
    </lineage>
</organism>
<dbReference type="InterPro" id="IPR002826">
    <property type="entry name" value="MptE-like"/>
</dbReference>
<evidence type="ECO:0000313" key="4">
    <source>
        <dbReference type="Proteomes" id="UP000637513"/>
    </source>
</evidence>